<proteinExistence type="predicted"/>
<dbReference type="Pfam" id="PF03798">
    <property type="entry name" value="TRAM_LAG1_CLN8"/>
    <property type="match status" value="1"/>
</dbReference>
<feature type="domain" description="TLC" evidence="7">
    <location>
        <begin position="42"/>
        <end position="165"/>
    </location>
</feature>
<keyword evidence="3 6" id="KW-1133">Transmembrane helix</keyword>
<feature type="transmembrane region" description="Helical" evidence="6">
    <location>
        <begin position="89"/>
        <end position="108"/>
    </location>
</feature>
<keyword evidence="9" id="KW-1185">Reference proteome</keyword>
<reference evidence="8" key="5">
    <citation type="submission" date="2025-09" db="UniProtKB">
        <authorList>
            <consortium name="Ensembl"/>
        </authorList>
    </citation>
    <scope>IDENTIFICATION</scope>
</reference>
<dbReference type="GO" id="GO:0016020">
    <property type="term" value="C:membrane"/>
    <property type="evidence" value="ECO:0007669"/>
    <property type="project" value="UniProtKB-SubCell"/>
</dbReference>
<dbReference type="InterPro" id="IPR006634">
    <property type="entry name" value="TLC-dom"/>
</dbReference>
<dbReference type="PANTHER" id="PTHR13439:SF1">
    <property type="entry name" value="TLC DOMAIN-CONTAINING PROTEIN 4"/>
    <property type="match status" value="1"/>
</dbReference>
<dbReference type="InterPro" id="IPR050846">
    <property type="entry name" value="TLCD"/>
</dbReference>
<evidence type="ECO:0000313" key="8">
    <source>
        <dbReference type="Ensembl" id="ENSCMIP00000010585.1"/>
    </source>
</evidence>
<dbReference type="Ensembl" id="ENSCMIT00000010860.1">
    <property type="protein sequence ID" value="ENSCMIP00000010585.1"/>
    <property type="gene ID" value="ENSCMIG00000005577.1"/>
</dbReference>
<evidence type="ECO:0000256" key="1">
    <source>
        <dbReference type="ARBA" id="ARBA00004141"/>
    </source>
</evidence>
<reference evidence="9" key="1">
    <citation type="journal article" date="2006" name="Science">
        <title>Ancient noncoding elements conserved in the human genome.</title>
        <authorList>
            <person name="Venkatesh B."/>
            <person name="Kirkness E.F."/>
            <person name="Loh Y.H."/>
            <person name="Halpern A.L."/>
            <person name="Lee A.P."/>
            <person name="Johnson J."/>
            <person name="Dandona N."/>
            <person name="Viswanathan L.D."/>
            <person name="Tay A."/>
            <person name="Venter J.C."/>
            <person name="Strausberg R.L."/>
            <person name="Brenner S."/>
        </authorList>
    </citation>
    <scope>NUCLEOTIDE SEQUENCE [LARGE SCALE GENOMIC DNA]</scope>
</reference>
<dbReference type="Proteomes" id="UP000314986">
    <property type="component" value="Unassembled WGS sequence"/>
</dbReference>
<feature type="transmembrane region" description="Helical" evidence="6">
    <location>
        <begin position="47"/>
        <end position="69"/>
    </location>
</feature>
<name>A0A4W3H5F6_CALMI</name>
<gene>
    <name evidence="8" type="primary">tlcd4a</name>
</gene>
<sequence>MASLGWPFVMVFSFIVFQGLFHFLSARISMLCCKGFRTLTDLQKTEWNSRIVSTFHALVVGILCLYLLWVDDAVNADPVWGDPSLVKLNVGLTAGYLISDLLLILWYWKAIGDKYFVIHHLTALCAYYYVLILSGTQLLQSPPCPILSRKIDASSLLPTLFTQHM</sequence>
<keyword evidence="2 5" id="KW-0812">Transmembrane</keyword>
<evidence type="ECO:0000313" key="9">
    <source>
        <dbReference type="Proteomes" id="UP000314986"/>
    </source>
</evidence>
<evidence type="ECO:0000256" key="3">
    <source>
        <dbReference type="ARBA" id="ARBA00022989"/>
    </source>
</evidence>
<dbReference type="PROSITE" id="PS50922">
    <property type="entry name" value="TLC"/>
    <property type="match status" value="1"/>
</dbReference>
<feature type="transmembrane region" description="Helical" evidence="6">
    <location>
        <begin position="6"/>
        <end position="26"/>
    </location>
</feature>
<feature type="transmembrane region" description="Helical" evidence="6">
    <location>
        <begin position="115"/>
        <end position="139"/>
    </location>
</feature>
<keyword evidence="4 5" id="KW-0472">Membrane</keyword>
<reference evidence="9" key="2">
    <citation type="journal article" date="2007" name="PLoS Biol.">
        <title>Survey sequencing and comparative analysis of the elephant shark (Callorhinchus milii) genome.</title>
        <authorList>
            <person name="Venkatesh B."/>
            <person name="Kirkness E.F."/>
            <person name="Loh Y.H."/>
            <person name="Halpern A.L."/>
            <person name="Lee A.P."/>
            <person name="Johnson J."/>
            <person name="Dandona N."/>
            <person name="Viswanathan L.D."/>
            <person name="Tay A."/>
            <person name="Venter J.C."/>
            <person name="Strausberg R.L."/>
            <person name="Brenner S."/>
        </authorList>
    </citation>
    <scope>NUCLEOTIDE SEQUENCE [LARGE SCALE GENOMIC DNA]</scope>
</reference>
<organism evidence="8 9">
    <name type="scientific">Callorhinchus milii</name>
    <name type="common">Ghost shark</name>
    <dbReference type="NCBI Taxonomy" id="7868"/>
    <lineage>
        <taxon>Eukaryota</taxon>
        <taxon>Metazoa</taxon>
        <taxon>Chordata</taxon>
        <taxon>Craniata</taxon>
        <taxon>Vertebrata</taxon>
        <taxon>Chondrichthyes</taxon>
        <taxon>Holocephali</taxon>
        <taxon>Chimaeriformes</taxon>
        <taxon>Callorhinchidae</taxon>
        <taxon>Callorhinchus</taxon>
    </lineage>
</organism>
<reference evidence="8" key="4">
    <citation type="submission" date="2025-08" db="UniProtKB">
        <authorList>
            <consortium name="Ensembl"/>
        </authorList>
    </citation>
    <scope>IDENTIFICATION</scope>
</reference>
<dbReference type="GeneTree" id="ENSGT01010000222313"/>
<dbReference type="GO" id="GO:0005783">
    <property type="term" value="C:endoplasmic reticulum"/>
    <property type="evidence" value="ECO:0007669"/>
    <property type="project" value="TreeGrafter"/>
</dbReference>
<evidence type="ECO:0000259" key="7">
    <source>
        <dbReference type="PROSITE" id="PS50922"/>
    </source>
</evidence>
<evidence type="ECO:0000256" key="2">
    <source>
        <dbReference type="ARBA" id="ARBA00022692"/>
    </source>
</evidence>
<evidence type="ECO:0000256" key="6">
    <source>
        <dbReference type="SAM" id="Phobius"/>
    </source>
</evidence>
<protein>
    <submittedName>
        <fullName evidence="8">TLC domain containing 4a</fullName>
    </submittedName>
</protein>
<dbReference type="PANTHER" id="PTHR13439">
    <property type="entry name" value="CT120 PROTEIN"/>
    <property type="match status" value="1"/>
</dbReference>
<dbReference type="AlphaFoldDB" id="A0A4W3H5F6"/>
<dbReference type="GO" id="GO:0055088">
    <property type="term" value="P:lipid homeostasis"/>
    <property type="evidence" value="ECO:0007669"/>
    <property type="project" value="TreeGrafter"/>
</dbReference>
<reference evidence="9" key="3">
    <citation type="journal article" date="2014" name="Nature">
        <title>Elephant shark genome provides unique insights into gnathostome evolution.</title>
        <authorList>
            <consortium name="International Elephant Shark Genome Sequencing Consortium"/>
            <person name="Venkatesh B."/>
            <person name="Lee A.P."/>
            <person name="Ravi V."/>
            <person name="Maurya A.K."/>
            <person name="Lian M.M."/>
            <person name="Swann J.B."/>
            <person name="Ohta Y."/>
            <person name="Flajnik M.F."/>
            <person name="Sutoh Y."/>
            <person name="Kasahara M."/>
            <person name="Hoon S."/>
            <person name="Gangu V."/>
            <person name="Roy S.W."/>
            <person name="Irimia M."/>
            <person name="Korzh V."/>
            <person name="Kondrychyn I."/>
            <person name="Lim Z.W."/>
            <person name="Tay B.H."/>
            <person name="Tohari S."/>
            <person name="Kong K.W."/>
            <person name="Ho S."/>
            <person name="Lorente-Galdos B."/>
            <person name="Quilez J."/>
            <person name="Marques-Bonet T."/>
            <person name="Raney B.J."/>
            <person name="Ingham P.W."/>
            <person name="Tay A."/>
            <person name="Hillier L.W."/>
            <person name="Minx P."/>
            <person name="Boehm T."/>
            <person name="Wilson R.K."/>
            <person name="Brenner S."/>
            <person name="Warren W.C."/>
        </authorList>
    </citation>
    <scope>NUCLEOTIDE SEQUENCE [LARGE SCALE GENOMIC DNA]</scope>
</reference>
<accession>A0A4W3H5F6</accession>
<evidence type="ECO:0000256" key="4">
    <source>
        <dbReference type="ARBA" id="ARBA00023136"/>
    </source>
</evidence>
<evidence type="ECO:0000256" key="5">
    <source>
        <dbReference type="PROSITE-ProRule" id="PRU00205"/>
    </source>
</evidence>
<comment type="subcellular location">
    <subcellularLocation>
        <location evidence="1">Membrane</location>
        <topology evidence="1">Multi-pass membrane protein</topology>
    </subcellularLocation>
</comment>